<gene>
    <name evidence="1" type="ORF">SAMN02745883_01749</name>
</gene>
<evidence type="ECO:0000313" key="2">
    <source>
        <dbReference type="Proteomes" id="UP000184082"/>
    </source>
</evidence>
<dbReference type="STRING" id="1121266.SAMN02745883_01749"/>
<sequence length="539" mass="63294">MQNLLNNYTDVKRVLWIEDFDGGKIFDQNDINQKLENYGMELAETTVITNFLDGLKYIDEYFGDFDLVVLDIDFRELGDKDECVDKLKDIICDIDSENYDKMRENGGYYIFIYLMNKCFPKERIAMLTGNETGYSEGKKIVEKLKRIISDKEVEVDYIIEQLEKDDEAFELLGDGINNIINIIESGDRAKAINELNRIIKLSNNNDINFEKNSNTANDWSNAFKAAKIVPPESFRKESIGSSENNRFRKWIKEKSTSYYQTRGIIIQMCNYWLKRINDDFESILLFNKVCKPDNRITKTDLEAMLHQIKINLPISEPEQKNKMLIYSQIVRIASLYFDVINVKHPKFYGNIKEKFDDNLTVKTKLTYFQIIKLLRNWSSHDKIEKPNDKEVLFSLVIVFRALFNIKENLILTYEEKIINFLKEINKNEKNITNHFREILIDSFIDLYDNENLRVKSTSVFDILEDIGINGKGNYNYLFRMLWHGICDHHLMKDKKSSKIGSMFMNVDISAINSSSNCDKFIYNLLCNIKNITFAELYKN</sequence>
<keyword evidence="2" id="KW-1185">Reference proteome</keyword>
<dbReference type="Proteomes" id="UP000184082">
    <property type="component" value="Unassembled WGS sequence"/>
</dbReference>
<dbReference type="EMBL" id="FRAJ01000014">
    <property type="protein sequence ID" value="SHK30396.1"/>
    <property type="molecule type" value="Genomic_DNA"/>
</dbReference>
<protein>
    <submittedName>
        <fullName evidence="1">Uncharacterized protein</fullName>
    </submittedName>
</protein>
<reference evidence="1 2" key="1">
    <citation type="submission" date="2016-11" db="EMBL/GenBank/DDBJ databases">
        <authorList>
            <person name="Jaros S."/>
            <person name="Januszkiewicz K."/>
            <person name="Wedrychowicz H."/>
        </authorList>
    </citation>
    <scope>NUCLEOTIDE SEQUENCE [LARGE SCALE GENOMIC DNA]</scope>
    <source>
        <strain evidence="1 2">DSM 14501</strain>
    </source>
</reference>
<evidence type="ECO:0000313" key="1">
    <source>
        <dbReference type="EMBL" id="SHK30396.1"/>
    </source>
</evidence>
<name>A0A1M6RD90_9FIRM</name>
<proteinExistence type="predicted"/>
<accession>A0A1M6RD90</accession>
<dbReference type="RefSeq" id="WP_072967664.1">
    <property type="nucleotide sequence ID" value="NZ_FRAJ01000014.1"/>
</dbReference>
<organism evidence="1 2">
    <name type="scientific">Caminicella sporogenes DSM 14501</name>
    <dbReference type="NCBI Taxonomy" id="1121266"/>
    <lineage>
        <taxon>Bacteria</taxon>
        <taxon>Bacillati</taxon>
        <taxon>Bacillota</taxon>
        <taxon>Clostridia</taxon>
        <taxon>Peptostreptococcales</taxon>
        <taxon>Caminicellaceae</taxon>
        <taxon>Caminicella</taxon>
    </lineage>
</organism>
<dbReference type="AlphaFoldDB" id="A0A1M6RD90"/>